<evidence type="ECO:0000256" key="2">
    <source>
        <dbReference type="SAM" id="Phobius"/>
    </source>
</evidence>
<sequence length="261" mass="26993">MSSTGPIAMGVVALFGFVVLGGGLSIARIGLGRIRTARELRDGSPIPLGEVPEAPGLVEFEGTVQPHGETPLEAPISGTPCLAYSVQSRSRDSGEDDPTWISDGRTSAGVPFGVDDGVDRIAVDPANAVLSLTDWGSEGTSWTDRADLSTAVLDRLETAGLPGAAETDPGEPDRQYREQRLEAGSDVHVFGGSVTDSSDGHTPATVAGDDWFEITAGDEPTVLADRQRSGSLYLIFGGLLAVPGVGFTLAGVVGLVSMVFL</sequence>
<dbReference type="KEGG" id="nbg:DV706_02300"/>
<evidence type="ECO:0000313" key="4">
    <source>
        <dbReference type="Proteomes" id="UP000296822"/>
    </source>
</evidence>
<evidence type="ECO:0008006" key="5">
    <source>
        <dbReference type="Google" id="ProtNLM"/>
    </source>
</evidence>
<feature type="transmembrane region" description="Helical" evidence="2">
    <location>
        <begin position="232"/>
        <end position="260"/>
    </location>
</feature>
<keyword evidence="2" id="KW-0812">Transmembrane</keyword>
<feature type="transmembrane region" description="Helical" evidence="2">
    <location>
        <begin position="6"/>
        <end position="31"/>
    </location>
</feature>
<reference evidence="3 4" key="1">
    <citation type="journal article" date="2019" name="Nat. Commun.">
        <title>A new type of DNA phosphorothioation-based antiviral system in archaea.</title>
        <authorList>
            <person name="Xiong L."/>
            <person name="Liu S."/>
            <person name="Chen S."/>
            <person name="Xiao Y."/>
            <person name="Zhu B."/>
            <person name="Gao Y."/>
            <person name="Zhang Y."/>
            <person name="Chen B."/>
            <person name="Luo J."/>
            <person name="Deng Z."/>
            <person name="Chen X."/>
            <person name="Wang L."/>
            <person name="Chen S."/>
        </authorList>
    </citation>
    <scope>NUCLEOTIDE SEQUENCE [LARGE SCALE GENOMIC DNA]</scope>
    <source>
        <strain evidence="3 4">JCM 10635</strain>
    </source>
</reference>
<gene>
    <name evidence="3" type="ORF">DV706_02300</name>
</gene>
<feature type="region of interest" description="Disordered" evidence="1">
    <location>
        <begin position="87"/>
        <end position="108"/>
    </location>
</feature>
<keyword evidence="2" id="KW-1133">Transmembrane helix</keyword>
<dbReference type="RefSeq" id="WP_049889847.1">
    <property type="nucleotide sequence ID" value="NZ_CP031305.1"/>
</dbReference>
<evidence type="ECO:0000256" key="1">
    <source>
        <dbReference type="SAM" id="MobiDB-lite"/>
    </source>
</evidence>
<dbReference type="GeneID" id="39850058"/>
<proteinExistence type="predicted"/>
<name>A0A4D6HL18_9EURY</name>
<evidence type="ECO:0000313" key="3">
    <source>
        <dbReference type="EMBL" id="QCC53417.1"/>
    </source>
</evidence>
<keyword evidence="2" id="KW-0472">Membrane</keyword>
<protein>
    <recommendedName>
        <fullName evidence="5">RING-type E3 ubiquitin transferase</fullName>
    </recommendedName>
</protein>
<organism evidence="3 4">
    <name type="scientific">Natronorubrum bangense</name>
    <dbReference type="NCBI Taxonomy" id="61858"/>
    <lineage>
        <taxon>Archaea</taxon>
        <taxon>Methanobacteriati</taxon>
        <taxon>Methanobacteriota</taxon>
        <taxon>Stenosarchaea group</taxon>
        <taxon>Halobacteria</taxon>
        <taxon>Halobacteriales</taxon>
        <taxon>Natrialbaceae</taxon>
        <taxon>Natronorubrum</taxon>
    </lineage>
</organism>
<accession>A0A4D6HL18</accession>
<dbReference type="EMBL" id="CP031305">
    <property type="protein sequence ID" value="QCC53417.1"/>
    <property type="molecule type" value="Genomic_DNA"/>
</dbReference>
<dbReference type="AlphaFoldDB" id="A0A4D6HL18"/>
<dbReference type="Proteomes" id="UP000296822">
    <property type="component" value="Chromosome"/>
</dbReference>